<dbReference type="SUPFAM" id="SSF51569">
    <property type="entry name" value="Aldolase"/>
    <property type="match status" value="1"/>
</dbReference>
<dbReference type="InterPro" id="IPR029069">
    <property type="entry name" value="HotDog_dom_sf"/>
</dbReference>
<protein>
    <recommendedName>
        <fullName evidence="11">Myb-like domain-containing protein</fullName>
    </recommendedName>
</protein>
<dbReference type="InterPro" id="IPR040883">
    <property type="entry name" value="FAS_meander"/>
</dbReference>
<feature type="region of interest" description="Disordered" evidence="5">
    <location>
        <begin position="400"/>
        <end position="420"/>
    </location>
</feature>
<dbReference type="InterPro" id="IPR041550">
    <property type="entry name" value="FASI_helical"/>
</dbReference>
<dbReference type="Gene3D" id="3.90.25.70">
    <property type="match status" value="1"/>
</dbReference>
<dbReference type="Pfam" id="PF00698">
    <property type="entry name" value="Acyl_transf_1"/>
    <property type="match status" value="1"/>
</dbReference>
<dbReference type="GO" id="GO:0016787">
    <property type="term" value="F:hydrolase activity"/>
    <property type="evidence" value="ECO:0007669"/>
    <property type="project" value="UniProtKB-KW"/>
</dbReference>
<dbReference type="EMBL" id="KZ857423">
    <property type="protein sequence ID" value="RDX46881.1"/>
    <property type="molecule type" value="Genomic_DNA"/>
</dbReference>
<dbReference type="InterPro" id="IPR013785">
    <property type="entry name" value="Aldolase_TIM"/>
</dbReference>
<dbReference type="InterPro" id="IPR001005">
    <property type="entry name" value="SANT/Myb"/>
</dbReference>
<dbReference type="Pfam" id="PF00682">
    <property type="entry name" value="HMGL-like"/>
    <property type="match status" value="1"/>
</dbReference>
<name>A0A371D2Z0_9APHY</name>
<gene>
    <name evidence="9" type="ORF">OH76DRAFT_1419922</name>
</gene>
<feature type="compositionally biased region" description="Polar residues" evidence="5">
    <location>
        <begin position="63"/>
        <end position="74"/>
    </location>
</feature>
<feature type="compositionally biased region" description="Polar residues" evidence="5">
    <location>
        <begin position="1"/>
        <end position="18"/>
    </location>
</feature>
<dbReference type="CDD" id="cd11660">
    <property type="entry name" value="SANT_TRF"/>
    <property type="match status" value="2"/>
</dbReference>
<dbReference type="SUPFAM" id="SSF46689">
    <property type="entry name" value="Homeodomain-like"/>
    <property type="match status" value="2"/>
</dbReference>
<dbReference type="Proteomes" id="UP000256964">
    <property type="component" value="Unassembled WGS sequence"/>
</dbReference>
<dbReference type="Gene3D" id="3.20.20.70">
    <property type="entry name" value="Aldolase class I"/>
    <property type="match status" value="1"/>
</dbReference>
<dbReference type="Pfam" id="PF01575">
    <property type="entry name" value="MaoC_dehydratas"/>
    <property type="match status" value="1"/>
</dbReference>
<evidence type="ECO:0000256" key="3">
    <source>
        <dbReference type="ARBA" id="ARBA00022679"/>
    </source>
</evidence>
<feature type="region of interest" description="Disordered" evidence="5">
    <location>
        <begin position="1"/>
        <end position="83"/>
    </location>
</feature>
<dbReference type="OrthoDB" id="4251012at2759"/>
<reference evidence="9 10" key="1">
    <citation type="journal article" date="2018" name="Biotechnol. Biofuels">
        <title>Integrative visual omics of the white-rot fungus Polyporus brumalis exposes the biotechnological potential of its oxidative enzymes for delignifying raw plant biomass.</title>
        <authorList>
            <person name="Miyauchi S."/>
            <person name="Rancon A."/>
            <person name="Drula E."/>
            <person name="Hage H."/>
            <person name="Chaduli D."/>
            <person name="Favel A."/>
            <person name="Grisel S."/>
            <person name="Henrissat B."/>
            <person name="Herpoel-Gimbert I."/>
            <person name="Ruiz-Duenas F.J."/>
            <person name="Chevret D."/>
            <person name="Hainaut M."/>
            <person name="Lin J."/>
            <person name="Wang M."/>
            <person name="Pangilinan J."/>
            <person name="Lipzen A."/>
            <person name="Lesage-Meessen L."/>
            <person name="Navarro D."/>
            <person name="Riley R."/>
            <person name="Grigoriev I.V."/>
            <person name="Zhou S."/>
            <person name="Raouche S."/>
            <person name="Rosso M.N."/>
        </authorList>
    </citation>
    <scope>NUCLEOTIDE SEQUENCE [LARGE SCALE GENOMIC DNA]</scope>
    <source>
        <strain evidence="9 10">BRFM 1820</strain>
    </source>
</reference>
<dbReference type="InterPro" id="IPR001227">
    <property type="entry name" value="Ac_transferase_dom_sf"/>
</dbReference>
<keyword evidence="3" id="KW-0808">Transferase</keyword>
<sequence length="2352" mass="260904">MPSSIPLSFSYAGSQNHLTPAQARKARRQTTRTPTVSLQTQGPESTQKHATGTIALRSRTRSCRQPTFRGTTDTPSPPPQSLPGFDVPVLQSELEYVNNDQDHALDILLGMNDPEYVSTQASAQPEQGSQLDLDEQLAQQLMLEDQREQRHVSGNSWSRRSKDKVLYQARQQHGYRPRLQSKAEYAPYYKNSLLYLACIDPAKDLTQEECVLRAHDLGIAAFLGDTIYNFGELLMHPILDALDNTQHEWIKKLLFTFNEGNIGKFEALAPLFPKKPILQGNYPFLRQKICLMALIESVFKRGAYDRTMLFQTIAEETRLPLDEVEHLVMKALSLKLIKGSLDQVDQKAQITWVQPRVLSREQIGQLAQRLAVWNSKLHKVEERIAPKPFTSTFSFTAPFPVSQSSSSQSQSGKQRRVSLALPSSPRVFPAWSFRDDTGLGVHSADAEDEDEVKKGKMRKIAADGDGAQPPAHLSDRPEKKPRKKWTMEETQMLVAGCNKWDVGNWKSILNDPDFRFDGRSPVDLKDRFRTYYPDAYRQHYPNAKTHLSTKVRSALPDGSSIFEKTRSKKRRPFTEEEDRALKAGYDKHGTVWATIVKDPIFQAQNRRSTDLRDRFRNAFPDLYQAAGYKPRNTTKKRRDELAQPMRRGRSSFARGHARTALSAAKQTRMSACQCRNARVRHDDITSTMSNEAGMTLGRRLDRTGSCCRCTCCARRAFAAVGLESVIIFMINSPHWSYGLEGTVRAPRQSIRAIASWASVPCGDTQRSTQYAVHFAACQYGSPYSHEASLARSGDAWTTNATLSCRNGSYSLEDKTAARTGGPAAGLEVQGYGAGSDKRELVLSHHYHSHLERFRMHLLPQNFWRVRVAHQHNDQSLSADGSAPRFCTDMTMYSSLAALPDVTLPPALQLQLWLRLKTSGGTAYIDNSLRRLFAPRRGQKVVVESDGSRPTKISLYGSARSHGVHNPSFKAVETTFNACTSTIDVTLFEERCGVAVPLHFHFLYKPEMGFAPIHEVADDRNVRIKQFYWKLWFVDNEALPGIGLRDTFTGLEVTIDEDGVETFCAVVGNQGEEFKSARNDTPLAPMDFAIVTGWQAEVHIIAVTNSDAGKTVKGCTISNGASTAFNSPATNELYSKISGDFNPIHVNLDFSDYASLPGTITHGMWSSAATRKYVENAVAQGRPDRVVAFVGITLPGDDLQVKIKHIGMRSGNLVVSVETTNSRSEKVLAGTAEVAQPTTVYVFTGQGSQEPGMGMDLYNNSPAARFIWESADEHLTALEGPRPEGVGVRGSLARRRAVERDAQNSSNYAMCAVNPNRISKTFNDAALREVVDSIATRTGTLLEIVNINVELTEKFTVDQVKEMLGEIVNSCYQKAKEIYDNEGYITLERGFATIPLPGIDVPFYSRYLWAGVMPFRAYLSKKINPAHLNPDTLVGKYVPNLVAKPFKVTKDYAQLIYDQTLSPRLDFRKWDQENWGSAEQRQKLAYVILVELLAYQFASPVRWIETQDILFMHYKFERFIEIGPSPTLTGMATPAAPAAAAASIDDVPLKATDVLVAIIAQKLKKKVDGIPLSSTMQNEILGGDLQLEFSSTPEKSEELPLEELGSALGIDFSGSLGKYTSGLISPLVGGKMPGGGFNVSAIKSYLSKSWGLGPARADGVLLLAATMEPGKRLGSEAEARASSMVSSCGAGGGGGAVINTEEFLKLHVDQERFAAQQVELWMRYLGRDSRAGEIKYDAAKASAEQLQARLDAIAREHGDTYIGGIQPDTLLMCYNIIFGRLTTVDREITARADPEQVTYMQYYIDQCDAERGETYKLAKQFGQQLIDNCREVVNQPPLYKDVTFPTAPHTEVTEKGDIVYKEVVRENVRKLEAYVEEMASSDTIVVPTNIQKIQEDVLKLWNVVKTQPEISEEQKNRIKTLYEGVVRSLHKRPESRTRHGAPRSRRSSSQFLRPQISNVASVTADKVLLLHLKRKVGTIWEYSSNLTGLYLDILHEIATSGTTFKDKNALLTGVGKGSIGVEILKGLLSGGAHIVITTSRYSRATVVDYIYSTLSLDLDYILPFAAVPENSREIDGLHDKSELAHRIMLVNLLRLLGVIKNKKASRHFVTRPTQVILQLSPNHGLFSNDGLHSESKISLETLFNCWNSESWGEYLCLAGAVIGWTRGTGLMEATNTVTHELEGHGFMEAQVTGVHVLMSAKTVLELGCPIRGIIGFTSTRCVTECDLGACLNVASSSNSQLLTNPLFAALAEVYLQNCQGHYHDTYGMGLANILTLLKHRLLKFDYSVGGLGGCPYSPGATGNVATEDVLYALRRRKYTTPGDLNAITEFSSRVVIIGAPQRGMEIGVEVRCN</sequence>
<proteinExistence type="predicted"/>
<feature type="domain" description="HTH myb-type" evidence="8">
    <location>
        <begin position="565"/>
        <end position="623"/>
    </location>
</feature>
<feature type="domain" description="Myb-like" evidence="6">
    <location>
        <begin position="565"/>
        <end position="619"/>
    </location>
</feature>
<dbReference type="GO" id="GO:0004312">
    <property type="term" value="F:fatty acid synthase activity"/>
    <property type="evidence" value="ECO:0007669"/>
    <property type="project" value="InterPro"/>
</dbReference>
<dbReference type="SUPFAM" id="SSF51735">
    <property type="entry name" value="NAD(P)-binding Rossmann-fold domains"/>
    <property type="match status" value="1"/>
</dbReference>
<dbReference type="InterPro" id="IPR014043">
    <property type="entry name" value="Acyl_transferase_dom"/>
</dbReference>
<dbReference type="Pfam" id="PF01399">
    <property type="entry name" value="PCI"/>
    <property type="match status" value="1"/>
</dbReference>
<dbReference type="SUPFAM" id="SSF46785">
    <property type="entry name" value="Winged helix' DNA-binding domain"/>
    <property type="match status" value="1"/>
</dbReference>
<dbReference type="Gene3D" id="3.30.70.3330">
    <property type="match status" value="2"/>
</dbReference>
<dbReference type="CDD" id="cd03447">
    <property type="entry name" value="FAS_MaoC"/>
    <property type="match status" value="1"/>
</dbReference>
<evidence type="ECO:0000259" key="7">
    <source>
        <dbReference type="PROSITE" id="PS50250"/>
    </source>
</evidence>
<dbReference type="PANTHER" id="PTHR10982:SF21">
    <property type="entry name" value="FATTY ACID SYNTHASE SUBUNIT BETA"/>
    <property type="match status" value="1"/>
</dbReference>
<evidence type="ECO:0000256" key="4">
    <source>
        <dbReference type="ARBA" id="ARBA00022801"/>
    </source>
</evidence>
<organism evidence="9 10">
    <name type="scientific">Lentinus brumalis</name>
    <dbReference type="NCBI Taxonomy" id="2498619"/>
    <lineage>
        <taxon>Eukaryota</taxon>
        <taxon>Fungi</taxon>
        <taxon>Dikarya</taxon>
        <taxon>Basidiomycota</taxon>
        <taxon>Agaricomycotina</taxon>
        <taxon>Agaricomycetes</taxon>
        <taxon>Polyporales</taxon>
        <taxon>Polyporaceae</taxon>
        <taxon>Lentinus</taxon>
    </lineage>
</organism>
<dbReference type="PANTHER" id="PTHR10982">
    <property type="entry name" value="MALONYL COA-ACYL CARRIER PROTEIN TRANSACYLASE"/>
    <property type="match status" value="1"/>
</dbReference>
<dbReference type="Pfam" id="PF18314">
    <property type="entry name" value="FAS_I_H"/>
    <property type="match status" value="2"/>
</dbReference>
<dbReference type="InterPro" id="IPR050830">
    <property type="entry name" value="Fungal_FAS"/>
</dbReference>
<dbReference type="SUPFAM" id="SSF52151">
    <property type="entry name" value="FabD/lysophospholipase-like"/>
    <property type="match status" value="1"/>
</dbReference>
<dbReference type="PROSITE" id="PS50090">
    <property type="entry name" value="MYB_LIKE"/>
    <property type="match status" value="2"/>
</dbReference>
<dbReference type="Pfam" id="PF22037">
    <property type="entry name" value="PSD13_N"/>
    <property type="match status" value="1"/>
</dbReference>
<keyword evidence="1" id="KW-0596">Phosphopantetheine</keyword>
<keyword evidence="10" id="KW-1185">Reference proteome</keyword>
<dbReference type="FunFam" id="3.90.25.70:FF:000001">
    <property type="entry name" value="Fatty acid synthase subunit alpha"/>
    <property type="match status" value="1"/>
</dbReference>
<feature type="domain" description="Myb-like" evidence="6">
    <location>
        <begin position="477"/>
        <end position="532"/>
    </location>
</feature>
<evidence type="ECO:0000259" key="6">
    <source>
        <dbReference type="PROSITE" id="PS50090"/>
    </source>
</evidence>
<dbReference type="SMART" id="SM00717">
    <property type="entry name" value="SANT"/>
    <property type="match status" value="2"/>
</dbReference>
<dbReference type="InterPro" id="IPR036390">
    <property type="entry name" value="WH_DNA-bd_sf"/>
</dbReference>
<dbReference type="Gene3D" id="6.10.140.1400">
    <property type="match status" value="1"/>
</dbReference>
<dbReference type="InterPro" id="IPR009057">
    <property type="entry name" value="Homeodomain-like_sf"/>
</dbReference>
<dbReference type="Gene3D" id="6.10.250.1930">
    <property type="match status" value="1"/>
</dbReference>
<evidence type="ECO:0000256" key="5">
    <source>
        <dbReference type="SAM" id="MobiDB-lite"/>
    </source>
</evidence>
<feature type="region of interest" description="Disordered" evidence="5">
    <location>
        <begin position="1928"/>
        <end position="1950"/>
    </location>
</feature>
<keyword evidence="2" id="KW-0597">Phosphoprotein</keyword>
<dbReference type="Pfam" id="PF17951">
    <property type="entry name" value="FAS_meander"/>
    <property type="match status" value="1"/>
</dbReference>
<dbReference type="InterPro" id="IPR002539">
    <property type="entry name" value="MaoC-like_dom"/>
</dbReference>
<dbReference type="SUPFAM" id="SSF54637">
    <property type="entry name" value="Thioesterase/thiol ester dehydrase-isomerase"/>
    <property type="match status" value="1"/>
</dbReference>
<feature type="compositionally biased region" description="Polar residues" evidence="5">
    <location>
        <begin position="36"/>
        <end position="50"/>
    </location>
</feature>
<evidence type="ECO:0000256" key="2">
    <source>
        <dbReference type="ARBA" id="ARBA00022553"/>
    </source>
</evidence>
<dbReference type="STRING" id="139420.A0A371D2Z0"/>
<dbReference type="Gene3D" id="3.40.50.720">
    <property type="entry name" value="NAD(P)-binding Rossmann-like Domain"/>
    <property type="match status" value="1"/>
</dbReference>
<dbReference type="Gene3D" id="3.40.366.10">
    <property type="entry name" value="Malonyl-Coenzyme A Acyl Carrier Protein, domain 2"/>
    <property type="match status" value="1"/>
</dbReference>
<dbReference type="Gene3D" id="3.10.129.10">
    <property type="entry name" value="Hotdog Thioesterase"/>
    <property type="match status" value="2"/>
</dbReference>
<evidence type="ECO:0000256" key="1">
    <source>
        <dbReference type="ARBA" id="ARBA00022450"/>
    </source>
</evidence>
<feature type="compositionally biased region" description="Low complexity" evidence="5">
    <location>
        <begin position="400"/>
        <end position="411"/>
    </location>
</feature>
<dbReference type="GO" id="GO:0008897">
    <property type="term" value="F:holo-[acyl-carrier-protein] synthase activity"/>
    <property type="evidence" value="ECO:0007669"/>
    <property type="project" value="InterPro"/>
</dbReference>
<evidence type="ECO:0000259" key="8">
    <source>
        <dbReference type="PROSITE" id="PS51294"/>
    </source>
</evidence>
<dbReference type="Pfam" id="PF18325">
    <property type="entry name" value="Fas_alpha_ACP"/>
    <property type="match status" value="1"/>
</dbReference>
<feature type="region of interest" description="Disordered" evidence="5">
    <location>
        <begin position="633"/>
        <end position="655"/>
    </location>
</feature>
<evidence type="ECO:0000313" key="9">
    <source>
        <dbReference type="EMBL" id="RDX46881.1"/>
    </source>
</evidence>
<feature type="region of interest" description="Disordered" evidence="5">
    <location>
        <begin position="459"/>
        <end position="484"/>
    </location>
</feature>
<dbReference type="Pfam" id="PF00249">
    <property type="entry name" value="Myb_DNA-binding"/>
    <property type="match status" value="1"/>
</dbReference>
<dbReference type="InterPro" id="IPR017930">
    <property type="entry name" value="Myb_dom"/>
</dbReference>
<feature type="domain" description="PCI" evidence="7">
    <location>
        <begin position="187"/>
        <end position="355"/>
    </location>
</feature>
<dbReference type="Gene3D" id="3.30.1120.100">
    <property type="match status" value="1"/>
</dbReference>
<dbReference type="InterPro" id="IPR036291">
    <property type="entry name" value="NAD(P)-bd_dom_sf"/>
</dbReference>
<dbReference type="InterPro" id="IPR054179">
    <property type="entry name" value="PSD13_N"/>
</dbReference>
<dbReference type="InterPro" id="IPR003965">
    <property type="entry name" value="Fatty_acid_synthase"/>
</dbReference>
<dbReference type="PROSITE" id="PS50250">
    <property type="entry name" value="PCI"/>
    <property type="match status" value="1"/>
</dbReference>
<dbReference type="GO" id="GO:0006633">
    <property type="term" value="P:fatty acid biosynthetic process"/>
    <property type="evidence" value="ECO:0007669"/>
    <property type="project" value="InterPro"/>
</dbReference>
<dbReference type="PRINTS" id="PR01483">
    <property type="entry name" value="FASYNTHASE"/>
</dbReference>
<dbReference type="GO" id="GO:0005835">
    <property type="term" value="C:fatty acid synthase complex"/>
    <property type="evidence" value="ECO:0007669"/>
    <property type="project" value="InterPro"/>
</dbReference>
<dbReference type="InterPro" id="IPR000891">
    <property type="entry name" value="PYR_CT"/>
</dbReference>
<dbReference type="InterPro" id="IPR040899">
    <property type="entry name" value="Fas_alpha_ACP"/>
</dbReference>
<dbReference type="InterPro" id="IPR016035">
    <property type="entry name" value="Acyl_Trfase/lysoPLipase"/>
</dbReference>
<dbReference type="InterPro" id="IPR000717">
    <property type="entry name" value="PCI_dom"/>
</dbReference>
<dbReference type="Gene3D" id="1.10.10.60">
    <property type="entry name" value="Homeodomain-like"/>
    <property type="match status" value="2"/>
</dbReference>
<dbReference type="SMART" id="SM00088">
    <property type="entry name" value="PINT"/>
    <property type="match status" value="1"/>
</dbReference>
<evidence type="ECO:0008006" key="11">
    <source>
        <dbReference type="Google" id="ProtNLM"/>
    </source>
</evidence>
<dbReference type="GO" id="GO:0019171">
    <property type="term" value="F:(3R)-hydroxyacyl-[acyl-carrier-protein] dehydratase activity"/>
    <property type="evidence" value="ECO:0007669"/>
    <property type="project" value="InterPro"/>
</dbReference>
<evidence type="ECO:0000313" key="10">
    <source>
        <dbReference type="Proteomes" id="UP000256964"/>
    </source>
</evidence>
<dbReference type="PROSITE" id="PS51294">
    <property type="entry name" value="HTH_MYB"/>
    <property type="match status" value="1"/>
</dbReference>
<accession>A0A371D2Z0</accession>
<keyword evidence="4" id="KW-0378">Hydrolase</keyword>